<keyword evidence="2" id="KW-1185">Reference proteome</keyword>
<organism evidence="1 2">
    <name type="scientific">Trichomalopsis sarcophagae</name>
    <dbReference type="NCBI Taxonomy" id="543379"/>
    <lineage>
        <taxon>Eukaryota</taxon>
        <taxon>Metazoa</taxon>
        <taxon>Ecdysozoa</taxon>
        <taxon>Arthropoda</taxon>
        <taxon>Hexapoda</taxon>
        <taxon>Insecta</taxon>
        <taxon>Pterygota</taxon>
        <taxon>Neoptera</taxon>
        <taxon>Endopterygota</taxon>
        <taxon>Hymenoptera</taxon>
        <taxon>Apocrita</taxon>
        <taxon>Proctotrupomorpha</taxon>
        <taxon>Chalcidoidea</taxon>
        <taxon>Pteromalidae</taxon>
        <taxon>Pteromalinae</taxon>
        <taxon>Trichomalopsis</taxon>
    </lineage>
</organism>
<name>A0A232FKK3_9HYME</name>
<protein>
    <submittedName>
        <fullName evidence="1">Uncharacterized protein</fullName>
    </submittedName>
</protein>
<proteinExistence type="predicted"/>
<comment type="caution">
    <text evidence="1">The sequence shown here is derived from an EMBL/GenBank/DDBJ whole genome shotgun (WGS) entry which is preliminary data.</text>
</comment>
<gene>
    <name evidence="1" type="ORF">TSAR_007825</name>
</gene>
<accession>A0A232FKK3</accession>
<dbReference type="Proteomes" id="UP000215335">
    <property type="component" value="Unassembled WGS sequence"/>
</dbReference>
<dbReference type="AlphaFoldDB" id="A0A232FKK3"/>
<evidence type="ECO:0000313" key="2">
    <source>
        <dbReference type="Proteomes" id="UP000215335"/>
    </source>
</evidence>
<dbReference type="EMBL" id="NNAY01000088">
    <property type="protein sequence ID" value="OXU31113.1"/>
    <property type="molecule type" value="Genomic_DNA"/>
</dbReference>
<sequence>MISNAQKQKDSRELEAKSQRDAIFHIERFRMAQKFHPEWHFHDSKFQSAEDKSAQIERKTLDLLEKPLFSSKTQSAVNAQISTAKSE</sequence>
<reference evidence="1 2" key="1">
    <citation type="journal article" date="2017" name="Curr. Biol.">
        <title>The Evolution of Venom by Co-option of Single-Copy Genes.</title>
        <authorList>
            <person name="Martinson E.O."/>
            <person name="Mrinalini"/>
            <person name="Kelkar Y.D."/>
            <person name="Chang C.H."/>
            <person name="Werren J.H."/>
        </authorList>
    </citation>
    <scope>NUCLEOTIDE SEQUENCE [LARGE SCALE GENOMIC DNA]</scope>
    <source>
        <strain evidence="1 2">Alberta</strain>
        <tissue evidence="1">Whole body</tissue>
    </source>
</reference>
<evidence type="ECO:0000313" key="1">
    <source>
        <dbReference type="EMBL" id="OXU31113.1"/>
    </source>
</evidence>